<dbReference type="InterPro" id="IPR004304">
    <property type="entry name" value="FmdA_AmdA"/>
</dbReference>
<dbReference type="Gene3D" id="2.60.120.580">
    <property type="entry name" value="Acetamidase/Formamidase-like domains"/>
    <property type="match status" value="2"/>
</dbReference>
<accession>A0A7C8FV88</accession>
<dbReference type="GO" id="GO:0016811">
    <property type="term" value="F:hydrolase activity, acting on carbon-nitrogen (but not peptide) bonds, in linear amides"/>
    <property type="evidence" value="ECO:0007669"/>
    <property type="project" value="InterPro"/>
</dbReference>
<dbReference type="SUPFAM" id="SSF141130">
    <property type="entry name" value="Acetamidase/Formamidase-like"/>
    <property type="match status" value="1"/>
</dbReference>
<protein>
    <submittedName>
        <fullName evidence="1">Acetamidase</fullName>
    </submittedName>
</protein>
<dbReference type="Gene3D" id="3.10.28.20">
    <property type="entry name" value="Acetamidase/Formamidase-like domains"/>
    <property type="match status" value="1"/>
</dbReference>
<gene>
    <name evidence="1" type="ORF">F8O02_02245</name>
</gene>
<sequence>MTRDERPPWGRVLQPDTAVDAATPYLSATPDHVRWGRLPARGDRPVLTVRPGDTVVVDTLSHEGLLEDQGRDPRRFFTRQGVADDAVLEDGIRLAAIGSHDPAVDGPHVVTGPIAVAGTRPGDLLLLRVDRLEPRVPYGVISSRHGRGALPDRLPRQAPTVSVFARTMVDDAGRPRGVIPRGGLDAIAVAALDEAEARAALDGRDAASSVSFPLHPFLGIMGVATATDEHLHSVPPGPHGGNLDIRLLGEGTTLMLPVQVDDALVYIGDPHFAQGDGEVALTALEASLRATITLDVIRADEARRRFGDVRTPIGVTDRLLLPVGLDRDLDRAVEHGVTAAVDLLHHRYAMDEVHAYAYLSAAADVNISQVVDLVKGVHIRLRLDDLDDSAARLLQPARPDGSRP</sequence>
<keyword evidence="2" id="KW-1185">Reference proteome</keyword>
<dbReference type="Proteomes" id="UP000481339">
    <property type="component" value="Unassembled WGS sequence"/>
</dbReference>
<dbReference type="AlphaFoldDB" id="A0A7C8FV88"/>
<evidence type="ECO:0000313" key="2">
    <source>
        <dbReference type="Proteomes" id="UP000481339"/>
    </source>
</evidence>
<dbReference type="OrthoDB" id="9785236at2"/>
<dbReference type="EMBL" id="WBKA01000001">
    <property type="protein sequence ID" value="KAB1633759.1"/>
    <property type="molecule type" value="Genomic_DNA"/>
</dbReference>
<organism evidence="1 2">
    <name type="scientific">Pseudoclavibacter caeni</name>
    <dbReference type="NCBI Taxonomy" id="908846"/>
    <lineage>
        <taxon>Bacteria</taxon>
        <taxon>Bacillati</taxon>
        <taxon>Actinomycetota</taxon>
        <taxon>Actinomycetes</taxon>
        <taxon>Micrococcales</taxon>
        <taxon>Microbacteriaceae</taxon>
        <taxon>Pseudoclavibacter</taxon>
    </lineage>
</organism>
<dbReference type="Pfam" id="PF03069">
    <property type="entry name" value="FmdA_AmdA"/>
    <property type="match status" value="1"/>
</dbReference>
<reference evidence="1 2" key="1">
    <citation type="submission" date="2019-09" db="EMBL/GenBank/DDBJ databases">
        <title>Phylogeny of genus Pseudoclavibacter and closely related genus.</title>
        <authorList>
            <person name="Li Y."/>
        </authorList>
    </citation>
    <scope>NUCLEOTIDE SEQUENCE [LARGE SCALE GENOMIC DNA]</scope>
    <source>
        <strain evidence="1 2">JCM 16921</strain>
    </source>
</reference>
<dbReference type="RefSeq" id="WP_158035596.1">
    <property type="nucleotide sequence ID" value="NZ_BAAAZV010000018.1"/>
</dbReference>
<proteinExistence type="predicted"/>
<comment type="caution">
    <text evidence="1">The sequence shown here is derived from an EMBL/GenBank/DDBJ whole genome shotgun (WGS) entry which is preliminary data.</text>
</comment>
<dbReference type="PANTHER" id="PTHR31891:SF1">
    <property type="entry name" value="FORMAMIDASE C869.04-RELATED"/>
    <property type="match status" value="1"/>
</dbReference>
<dbReference type="PANTHER" id="PTHR31891">
    <property type="entry name" value="FORMAMIDASE C869.04-RELATED"/>
    <property type="match status" value="1"/>
</dbReference>
<name>A0A7C8FV88_9MICO</name>
<evidence type="ECO:0000313" key="1">
    <source>
        <dbReference type="EMBL" id="KAB1633759.1"/>
    </source>
</evidence>